<evidence type="ECO:0000256" key="3">
    <source>
        <dbReference type="ARBA" id="ARBA00022729"/>
    </source>
</evidence>
<evidence type="ECO:0000313" key="8">
    <source>
        <dbReference type="EMBL" id="GKU97600.1"/>
    </source>
</evidence>
<keyword evidence="5" id="KW-0472">Membrane</keyword>
<dbReference type="EMBL" id="BPVZ01000011">
    <property type="protein sequence ID" value="GKU97600.1"/>
    <property type="molecule type" value="Genomic_DNA"/>
</dbReference>
<dbReference type="GO" id="GO:0030247">
    <property type="term" value="F:polysaccharide binding"/>
    <property type="evidence" value="ECO:0007669"/>
    <property type="project" value="InterPro"/>
</dbReference>
<evidence type="ECO:0000256" key="2">
    <source>
        <dbReference type="ARBA" id="ARBA00022692"/>
    </source>
</evidence>
<dbReference type="AlphaFoldDB" id="A0AAV5IJV7"/>
<keyword evidence="2" id="KW-0812">Transmembrane</keyword>
<dbReference type="InterPro" id="IPR025287">
    <property type="entry name" value="WAK_GUB"/>
</dbReference>
<comment type="subcellular location">
    <subcellularLocation>
        <location evidence="1">Membrane</location>
        <topology evidence="1">Single-pass membrane protein</topology>
    </subcellularLocation>
</comment>
<feature type="chain" id="PRO_5043808921" description="Wall-associated receptor kinase galacturonan-binding domain-containing protein" evidence="6">
    <location>
        <begin position="43"/>
        <end position="187"/>
    </location>
</feature>
<organism evidence="8 9">
    <name type="scientific">Rubroshorea leprosula</name>
    <dbReference type="NCBI Taxonomy" id="152421"/>
    <lineage>
        <taxon>Eukaryota</taxon>
        <taxon>Viridiplantae</taxon>
        <taxon>Streptophyta</taxon>
        <taxon>Embryophyta</taxon>
        <taxon>Tracheophyta</taxon>
        <taxon>Spermatophyta</taxon>
        <taxon>Magnoliopsida</taxon>
        <taxon>eudicotyledons</taxon>
        <taxon>Gunneridae</taxon>
        <taxon>Pentapetalae</taxon>
        <taxon>rosids</taxon>
        <taxon>malvids</taxon>
        <taxon>Malvales</taxon>
        <taxon>Dipterocarpaceae</taxon>
        <taxon>Rubroshorea</taxon>
    </lineage>
</organism>
<keyword evidence="3 6" id="KW-0732">Signal</keyword>
<dbReference type="Pfam" id="PF13947">
    <property type="entry name" value="GUB_WAK_bind"/>
    <property type="match status" value="1"/>
</dbReference>
<evidence type="ECO:0000256" key="4">
    <source>
        <dbReference type="ARBA" id="ARBA00022989"/>
    </source>
</evidence>
<proteinExistence type="predicted"/>
<dbReference type="PANTHER" id="PTHR33138:SF11">
    <property type="entry name" value="KINASE-LIKE PROTEIN"/>
    <property type="match status" value="1"/>
</dbReference>
<protein>
    <recommendedName>
        <fullName evidence="7">Wall-associated receptor kinase galacturonan-binding domain-containing protein</fullName>
    </recommendedName>
</protein>
<feature type="signal peptide" evidence="6">
    <location>
        <begin position="1"/>
        <end position="42"/>
    </location>
</feature>
<comment type="caution">
    <text evidence="8">The sequence shown here is derived from an EMBL/GenBank/DDBJ whole genome shotgun (WGS) entry which is preliminary data.</text>
</comment>
<keyword evidence="9" id="KW-1185">Reference proteome</keyword>
<feature type="domain" description="Wall-associated receptor kinase galacturonan-binding" evidence="7">
    <location>
        <begin position="51"/>
        <end position="115"/>
    </location>
</feature>
<sequence length="187" mass="21356">MALLEIHPLIPSAPPPHLFRNMNYFLLFVLLLVISEYPLSSSTPDLLYRSCSNQFRCGKIVADFPFWGGEQRPHYCGYPGLELQCENDTAFIKIDGVRYRVLEIDPLYNPKKMRIAREDYEGGLCPQSIQNTTLDATLFATAVMVSILAMESSYQEFLVLQIVLLAPLCWFLYLPPWERGSKSSNKP</sequence>
<name>A0AAV5IJV7_9ROSI</name>
<dbReference type="GO" id="GO:0016020">
    <property type="term" value="C:membrane"/>
    <property type="evidence" value="ECO:0007669"/>
    <property type="project" value="UniProtKB-SubCell"/>
</dbReference>
<evidence type="ECO:0000256" key="5">
    <source>
        <dbReference type="ARBA" id="ARBA00023136"/>
    </source>
</evidence>
<dbReference type="PANTHER" id="PTHR33138">
    <property type="entry name" value="OS01G0690200 PROTEIN"/>
    <property type="match status" value="1"/>
</dbReference>
<evidence type="ECO:0000256" key="1">
    <source>
        <dbReference type="ARBA" id="ARBA00004167"/>
    </source>
</evidence>
<accession>A0AAV5IJV7</accession>
<dbReference type="Proteomes" id="UP001054252">
    <property type="component" value="Unassembled WGS sequence"/>
</dbReference>
<evidence type="ECO:0000313" key="9">
    <source>
        <dbReference type="Proteomes" id="UP001054252"/>
    </source>
</evidence>
<gene>
    <name evidence="8" type="ORF">SLEP1_g10727</name>
</gene>
<evidence type="ECO:0000256" key="6">
    <source>
        <dbReference type="SAM" id="SignalP"/>
    </source>
</evidence>
<reference evidence="8 9" key="1">
    <citation type="journal article" date="2021" name="Commun. Biol.">
        <title>The genome of Shorea leprosula (Dipterocarpaceae) highlights the ecological relevance of drought in aseasonal tropical rainforests.</title>
        <authorList>
            <person name="Ng K.K.S."/>
            <person name="Kobayashi M.J."/>
            <person name="Fawcett J.A."/>
            <person name="Hatakeyama M."/>
            <person name="Paape T."/>
            <person name="Ng C.H."/>
            <person name="Ang C.C."/>
            <person name="Tnah L.H."/>
            <person name="Lee C.T."/>
            <person name="Nishiyama T."/>
            <person name="Sese J."/>
            <person name="O'Brien M.J."/>
            <person name="Copetti D."/>
            <person name="Mohd Noor M.I."/>
            <person name="Ong R.C."/>
            <person name="Putra M."/>
            <person name="Sireger I.Z."/>
            <person name="Indrioko S."/>
            <person name="Kosugi Y."/>
            <person name="Izuno A."/>
            <person name="Isagi Y."/>
            <person name="Lee S.L."/>
            <person name="Shimizu K.K."/>
        </authorList>
    </citation>
    <scope>NUCLEOTIDE SEQUENCE [LARGE SCALE GENOMIC DNA]</scope>
    <source>
        <strain evidence="8">214</strain>
    </source>
</reference>
<evidence type="ECO:0000259" key="7">
    <source>
        <dbReference type="Pfam" id="PF13947"/>
    </source>
</evidence>
<keyword evidence="4" id="KW-1133">Transmembrane helix</keyword>